<comment type="caution">
    <text evidence="1">The sequence shown here is derived from an EMBL/GenBank/DDBJ whole genome shotgun (WGS) entry which is preliminary data.</text>
</comment>
<dbReference type="STRING" id="75922.BST47_18025"/>
<evidence type="ECO:0000313" key="1">
    <source>
        <dbReference type="EMBL" id="ORB63929.1"/>
    </source>
</evidence>
<dbReference type="SUPFAM" id="SSF52540">
    <property type="entry name" value="P-loop containing nucleoside triphosphate hydrolases"/>
    <property type="match status" value="1"/>
</dbReference>
<dbReference type="Proteomes" id="UP000192411">
    <property type="component" value="Unassembled WGS sequence"/>
</dbReference>
<sequence>MGDISPAAVIAAAQESTGLSDFGGDDWRMALDTLTDALAAEAGLTEFGNVVAQGDLVGSLTRRLQVVDYRRAHPEVAEMRIERPIFIVGQVRTGTTILYELLAQDPDARAPLTWEVDAPCPPPEAATYDIDPRIEDSRQIQEMMTSIIPDLKAMHPIGPLLAQECVRITGMDYKSFIFPTMYRVPSYAQWLLRADMASAYQWHRRFLQHLQSRIPVNRWVVKSPGHIWALDAMMKEYPDARVIQTHRDPLRTIASVSSLACTLRTFAAEPTAIEEVAREWADYVIDGLDRSIDARESGIIPASQVVDVQYQSFAADPIGAVAAAYDRLGLPFTAEADTRMREFLAAQPAHEHGGHHYTFAQTGLDENELRERTARYQEYFGVPDEQLG</sequence>
<dbReference type="OrthoDB" id="9777890at2"/>
<dbReference type="Gene3D" id="3.40.50.300">
    <property type="entry name" value="P-loop containing nucleotide triphosphate hydrolases"/>
    <property type="match status" value="1"/>
</dbReference>
<protein>
    <submittedName>
        <fullName evidence="1">Sulfotransferase</fullName>
    </submittedName>
</protein>
<dbReference type="PANTHER" id="PTHR36451">
    <property type="entry name" value="PAPS-DEPENDENT SULFOTRANSFERASE STF3"/>
    <property type="match status" value="1"/>
</dbReference>
<accession>A0A1X0JLZ6</accession>
<dbReference type="GO" id="GO:0016740">
    <property type="term" value="F:transferase activity"/>
    <property type="evidence" value="ECO:0007669"/>
    <property type="project" value="UniProtKB-KW"/>
</dbReference>
<dbReference type="PANTHER" id="PTHR36451:SF1">
    <property type="entry name" value="OMEGA-HYDROXY-BETA-DIHYDROMENAQUINONE-9 SULFOTRANSFERASE STF3"/>
    <property type="match status" value="1"/>
</dbReference>
<dbReference type="InterPro" id="IPR052736">
    <property type="entry name" value="Stf3_sulfotransferase"/>
</dbReference>
<proteinExistence type="predicted"/>
<evidence type="ECO:0000313" key="2">
    <source>
        <dbReference type="Proteomes" id="UP000192411"/>
    </source>
</evidence>
<reference evidence="1 2" key="1">
    <citation type="submission" date="2017-02" db="EMBL/GenBank/DDBJ databases">
        <title>The new phylogeny of genus Mycobacterium.</title>
        <authorList>
            <person name="Tortoli E."/>
            <person name="Trovato A."/>
            <person name="Cirillo D.M."/>
        </authorList>
    </citation>
    <scope>NUCLEOTIDE SEQUENCE [LARGE SCALE GENOMIC DNA]</scope>
    <source>
        <strain evidence="1 2">DSM 44338</strain>
    </source>
</reference>
<keyword evidence="1" id="KW-0808">Transferase</keyword>
<dbReference type="InterPro" id="IPR027417">
    <property type="entry name" value="P-loop_NTPase"/>
</dbReference>
<organism evidence="1 2">
    <name type="scientific">Mycolicibacterium tusciae</name>
    <dbReference type="NCBI Taxonomy" id="75922"/>
    <lineage>
        <taxon>Bacteria</taxon>
        <taxon>Bacillati</taxon>
        <taxon>Actinomycetota</taxon>
        <taxon>Actinomycetes</taxon>
        <taxon>Mycobacteriales</taxon>
        <taxon>Mycobacteriaceae</taxon>
        <taxon>Mycolicibacterium</taxon>
    </lineage>
</organism>
<gene>
    <name evidence="1" type="ORF">BST47_18025</name>
</gene>
<dbReference type="EMBL" id="MVIM01000009">
    <property type="protein sequence ID" value="ORB63929.1"/>
    <property type="molecule type" value="Genomic_DNA"/>
</dbReference>
<dbReference type="RefSeq" id="WP_083126948.1">
    <property type="nucleotide sequence ID" value="NZ_MVIM01000009.1"/>
</dbReference>
<name>A0A1X0JLZ6_9MYCO</name>
<dbReference type="AlphaFoldDB" id="A0A1X0JLZ6"/>
<dbReference type="Pfam" id="PF13469">
    <property type="entry name" value="Sulfotransfer_3"/>
    <property type="match status" value="1"/>
</dbReference>
<keyword evidence="2" id="KW-1185">Reference proteome</keyword>